<dbReference type="PANTHER" id="PTHR42650">
    <property type="entry name" value="TAIL-ANCHORED PROTEIN INSERTION RECEPTOR WRB"/>
    <property type="match status" value="1"/>
</dbReference>
<dbReference type="PANTHER" id="PTHR42650:SF1">
    <property type="entry name" value="GUIDED ENTRY OF TAIL-ANCHORED PROTEINS FACTOR 1"/>
    <property type="match status" value="1"/>
</dbReference>
<keyword evidence="6 9" id="KW-1133">Transmembrane helix</keyword>
<reference evidence="12" key="3">
    <citation type="submission" date="2025-08" db="UniProtKB">
        <authorList>
            <consortium name="RefSeq"/>
        </authorList>
    </citation>
    <scope>IDENTIFICATION</scope>
    <source>
        <strain evidence="12">CBS 342.82</strain>
    </source>
</reference>
<dbReference type="InterPro" id="IPR029012">
    <property type="entry name" value="Helix_hairpin_bin_sf"/>
</dbReference>
<dbReference type="FunFam" id="1.10.287.660:FF:000006">
    <property type="entry name" value="Protein GET1"/>
    <property type="match status" value="1"/>
</dbReference>
<keyword evidence="11" id="KW-1185">Reference proteome</keyword>
<comment type="caution">
    <text evidence="9">Lacks conserved residue(s) required for the propagation of feature annotation.</text>
</comment>
<dbReference type="Pfam" id="PF04420">
    <property type="entry name" value="CHD5"/>
    <property type="match status" value="1"/>
</dbReference>
<dbReference type="OrthoDB" id="69461at2759"/>
<evidence type="ECO:0000256" key="2">
    <source>
        <dbReference type="ARBA" id="ARBA00010799"/>
    </source>
</evidence>
<comment type="similarity">
    <text evidence="2 9">Belongs to the WRB/GET1 family.</text>
</comment>
<evidence type="ECO:0000256" key="1">
    <source>
        <dbReference type="ARBA" id="ARBA00004477"/>
    </source>
</evidence>
<evidence type="ECO:0000256" key="5">
    <source>
        <dbReference type="ARBA" id="ARBA00022824"/>
    </source>
</evidence>
<keyword evidence="3 9" id="KW-0813">Transport</keyword>
<feature type="topological domain" description="Lumenal" evidence="9">
    <location>
        <begin position="1"/>
        <end position="4"/>
    </location>
</feature>
<reference evidence="12" key="2">
    <citation type="submission" date="2020-04" db="EMBL/GenBank/DDBJ databases">
        <authorList>
            <consortium name="NCBI Genome Project"/>
        </authorList>
    </citation>
    <scope>NUCLEOTIDE SEQUENCE</scope>
    <source>
        <strain evidence="12">CBS 342.82</strain>
    </source>
</reference>
<name>A0A6J3M863_9PEZI</name>
<evidence type="ECO:0000256" key="9">
    <source>
        <dbReference type="HAMAP-Rule" id="MF_03113"/>
    </source>
</evidence>
<dbReference type="RefSeq" id="XP_033461094.1">
    <property type="nucleotide sequence ID" value="XM_033599387.1"/>
</dbReference>
<dbReference type="InterPro" id="IPR027538">
    <property type="entry name" value="Get1_fungi"/>
</dbReference>
<feature type="signal peptide" evidence="10">
    <location>
        <begin position="1"/>
        <end position="23"/>
    </location>
</feature>
<keyword evidence="10" id="KW-0732">Signal</keyword>
<proteinExistence type="inferred from homology"/>
<gene>
    <name evidence="9" type="primary">GET1</name>
    <name evidence="12" type="ORF">K489DRAFT_172279</name>
</gene>
<dbReference type="HAMAP" id="MF_03113">
    <property type="entry name" value="Get1"/>
    <property type="match status" value="1"/>
</dbReference>
<evidence type="ECO:0000256" key="7">
    <source>
        <dbReference type="ARBA" id="ARBA00023054"/>
    </source>
</evidence>
<organism evidence="12">
    <name type="scientific">Dissoconium aciculare CBS 342.82</name>
    <dbReference type="NCBI Taxonomy" id="1314786"/>
    <lineage>
        <taxon>Eukaryota</taxon>
        <taxon>Fungi</taxon>
        <taxon>Dikarya</taxon>
        <taxon>Ascomycota</taxon>
        <taxon>Pezizomycotina</taxon>
        <taxon>Dothideomycetes</taxon>
        <taxon>Dothideomycetidae</taxon>
        <taxon>Mycosphaerellales</taxon>
        <taxon>Dissoconiaceae</taxon>
        <taxon>Dissoconium</taxon>
    </lineage>
</organism>
<keyword evidence="5 9" id="KW-0256">Endoplasmic reticulum</keyword>
<evidence type="ECO:0000313" key="11">
    <source>
        <dbReference type="Proteomes" id="UP000504637"/>
    </source>
</evidence>
<keyword evidence="8 9" id="KW-0472">Membrane</keyword>
<dbReference type="Proteomes" id="UP000504637">
    <property type="component" value="Unplaced"/>
</dbReference>
<dbReference type="GO" id="GO:0005789">
    <property type="term" value="C:endoplasmic reticulum membrane"/>
    <property type="evidence" value="ECO:0007669"/>
    <property type="project" value="UniProtKB-SubCell"/>
</dbReference>
<accession>A0A6J3M863</accession>
<evidence type="ECO:0000256" key="10">
    <source>
        <dbReference type="SAM" id="SignalP"/>
    </source>
</evidence>
<feature type="topological domain" description="Cytoplasmic" evidence="9">
    <location>
        <begin position="173"/>
        <end position="216"/>
    </location>
</feature>
<keyword evidence="4 9" id="KW-0812">Transmembrane</keyword>
<evidence type="ECO:0000256" key="4">
    <source>
        <dbReference type="ARBA" id="ARBA00022692"/>
    </source>
</evidence>
<feature type="chain" id="PRO_5027065811" evidence="10">
    <location>
        <begin position="24"/>
        <end position="216"/>
    </location>
</feature>
<feature type="coiled-coil region" evidence="9">
    <location>
        <begin position="41"/>
        <end position="68"/>
    </location>
</feature>
<evidence type="ECO:0000313" key="12">
    <source>
        <dbReference type="RefSeq" id="XP_033461094.1"/>
    </source>
</evidence>
<dbReference type="GO" id="GO:0043529">
    <property type="term" value="C:GET complex"/>
    <property type="evidence" value="ECO:0007669"/>
    <property type="project" value="InterPro"/>
</dbReference>
<dbReference type="InterPro" id="IPR028945">
    <property type="entry name" value="Get1"/>
</dbReference>
<evidence type="ECO:0000256" key="3">
    <source>
        <dbReference type="ARBA" id="ARBA00022448"/>
    </source>
</evidence>
<keyword evidence="7 9" id="KW-0175">Coiled coil</keyword>
<sequence length="216" mass="24012">MPSVLLVVFIVQLALNIVSTVGAQKVNDLAWFLYTQLPVPQAKQAGENRKLRNEVVRLQREMVGVSAQDNFAKWARLRRDHDKAKDKYEKAARDLQGFRASFDGIVSKARWLGTQGVNFIVNTWYSKQAMFWLPQGWVPYYAEWVLSFPKAPLGSISVNIWAIACGSVISLLSEAIASLWALRVTAAAVAVDGKEKVKVPVDVKQKAPAAASKKEL</sequence>
<evidence type="ECO:0000256" key="8">
    <source>
        <dbReference type="ARBA" id="ARBA00023136"/>
    </source>
</evidence>
<dbReference type="AlphaFoldDB" id="A0A6J3M863"/>
<evidence type="ECO:0000256" key="6">
    <source>
        <dbReference type="ARBA" id="ARBA00022989"/>
    </source>
</evidence>
<comment type="subcellular location">
    <subcellularLocation>
        <location evidence="1">Endoplasmic reticulum membrane</location>
        <topology evidence="1">Multi-pass membrane protein</topology>
    </subcellularLocation>
</comment>
<reference evidence="12" key="1">
    <citation type="submission" date="2020-01" db="EMBL/GenBank/DDBJ databases">
        <authorList>
            <consortium name="DOE Joint Genome Institute"/>
            <person name="Haridas S."/>
            <person name="Albert R."/>
            <person name="Binder M."/>
            <person name="Bloem J."/>
            <person name="Labutti K."/>
            <person name="Salamov A."/>
            <person name="Andreopoulos B."/>
            <person name="Baker S.E."/>
            <person name="Barry K."/>
            <person name="Bills G."/>
            <person name="Bluhm B.H."/>
            <person name="Cannon C."/>
            <person name="Castanera R."/>
            <person name="Culley D.E."/>
            <person name="Daum C."/>
            <person name="Ezra D."/>
            <person name="Gonzalez J.B."/>
            <person name="Henrissat B."/>
            <person name="Kuo A."/>
            <person name="Liang C."/>
            <person name="Lipzen A."/>
            <person name="Lutzoni F."/>
            <person name="Magnuson J."/>
            <person name="Mondo S."/>
            <person name="Nolan M."/>
            <person name="Ohm R."/>
            <person name="Pangilinan J."/>
            <person name="Park H.-J."/>
            <person name="Ramirez L."/>
            <person name="Alfaro M."/>
            <person name="Sun H."/>
            <person name="Tritt A."/>
            <person name="Yoshinaga Y."/>
            <person name="Zwiers L.-H."/>
            <person name="Turgeon B.G."/>
            <person name="Goodwin S.B."/>
            <person name="Spatafora J.W."/>
            <person name="Crous P.W."/>
            <person name="Grigoriev I.V."/>
        </authorList>
    </citation>
    <scope>NUCLEOTIDE SEQUENCE</scope>
    <source>
        <strain evidence="12">CBS 342.82</strain>
    </source>
</reference>
<dbReference type="Gene3D" id="1.10.287.660">
    <property type="entry name" value="Helix hairpin bin"/>
    <property type="match status" value="1"/>
</dbReference>
<dbReference type="GO" id="GO:0043495">
    <property type="term" value="F:protein-membrane adaptor activity"/>
    <property type="evidence" value="ECO:0007669"/>
    <property type="project" value="TreeGrafter"/>
</dbReference>
<protein>
    <submittedName>
        <fullName evidence="12">CH5 domain-containing protein</fullName>
    </submittedName>
</protein>
<dbReference type="GO" id="GO:0071816">
    <property type="term" value="P:tail-anchored membrane protein insertion into ER membrane"/>
    <property type="evidence" value="ECO:0007669"/>
    <property type="project" value="InterPro"/>
</dbReference>